<comment type="caution">
    <text evidence="1">The sequence shown here is derived from an EMBL/GenBank/DDBJ whole genome shotgun (WGS) entry which is preliminary data.</text>
</comment>
<gene>
    <name evidence="1" type="ORF">Goshw_004622</name>
</gene>
<dbReference type="Proteomes" id="UP000593576">
    <property type="component" value="Unassembled WGS sequence"/>
</dbReference>
<organism evidence="1 2">
    <name type="scientific">Gossypium schwendimanii</name>
    <name type="common">Cotton</name>
    <dbReference type="NCBI Taxonomy" id="34291"/>
    <lineage>
        <taxon>Eukaryota</taxon>
        <taxon>Viridiplantae</taxon>
        <taxon>Streptophyta</taxon>
        <taxon>Embryophyta</taxon>
        <taxon>Tracheophyta</taxon>
        <taxon>Spermatophyta</taxon>
        <taxon>Magnoliopsida</taxon>
        <taxon>eudicotyledons</taxon>
        <taxon>Gunneridae</taxon>
        <taxon>Pentapetalae</taxon>
        <taxon>rosids</taxon>
        <taxon>malvids</taxon>
        <taxon>Malvales</taxon>
        <taxon>Malvaceae</taxon>
        <taxon>Malvoideae</taxon>
        <taxon>Gossypium</taxon>
    </lineage>
</organism>
<proteinExistence type="predicted"/>
<dbReference type="AlphaFoldDB" id="A0A7J9L7V2"/>
<name>A0A7J9L7V2_GOSSC</name>
<evidence type="ECO:0000313" key="1">
    <source>
        <dbReference type="EMBL" id="MBA0854760.1"/>
    </source>
</evidence>
<evidence type="ECO:0000313" key="2">
    <source>
        <dbReference type="Proteomes" id="UP000593576"/>
    </source>
</evidence>
<dbReference type="EMBL" id="JABFAF010000005">
    <property type="protein sequence ID" value="MBA0854760.1"/>
    <property type="molecule type" value="Genomic_DNA"/>
</dbReference>
<reference evidence="1 2" key="1">
    <citation type="journal article" date="2019" name="Genome Biol. Evol.">
        <title>Insights into the evolution of the New World diploid cottons (Gossypium, subgenus Houzingenia) based on genome sequencing.</title>
        <authorList>
            <person name="Grover C.E."/>
            <person name="Arick M.A. 2nd"/>
            <person name="Thrash A."/>
            <person name="Conover J.L."/>
            <person name="Sanders W.S."/>
            <person name="Peterson D.G."/>
            <person name="Frelichowski J.E."/>
            <person name="Scheffler J.A."/>
            <person name="Scheffler B.E."/>
            <person name="Wendel J.F."/>
        </authorList>
    </citation>
    <scope>NUCLEOTIDE SEQUENCE [LARGE SCALE GENOMIC DNA]</scope>
    <source>
        <strain evidence="1">1</strain>
        <tissue evidence="1">Leaf</tissue>
    </source>
</reference>
<sequence>MLKPVAHGCHDVDCMVTLAGRFLCLFLSFVSSETVRASWWGDPLCERRRMERQPSPSLERASSFEMDEPLTLTKKQYQAALAAVIKASAKGKGKAPAPPVIKFQVGEKPAKKIAGKVGGKGCVKFNL</sequence>
<accession>A0A7J9L7V2</accession>
<keyword evidence="2" id="KW-1185">Reference proteome</keyword>
<protein>
    <submittedName>
        <fullName evidence="1">Uncharacterized protein</fullName>
    </submittedName>
</protein>